<feature type="region of interest" description="Disordered" evidence="1">
    <location>
        <begin position="310"/>
        <end position="330"/>
    </location>
</feature>
<accession>A0A2V0NL36</accession>
<dbReference type="EMBL" id="BDRX01000003">
    <property type="protein sequence ID" value="GBF88088.1"/>
    <property type="molecule type" value="Genomic_DNA"/>
</dbReference>
<keyword evidence="4" id="KW-1185">Reference proteome</keyword>
<protein>
    <submittedName>
        <fullName evidence="3">Uncharacterized protein</fullName>
    </submittedName>
</protein>
<keyword evidence="2" id="KW-0472">Membrane</keyword>
<reference evidence="3 4" key="1">
    <citation type="journal article" date="2018" name="Sci. Rep.">
        <title>Raphidocelis subcapitata (=Pseudokirchneriella subcapitata) provides an insight into genome evolution and environmental adaptations in the Sphaeropleales.</title>
        <authorList>
            <person name="Suzuki S."/>
            <person name="Yamaguchi H."/>
            <person name="Nakajima N."/>
            <person name="Kawachi M."/>
        </authorList>
    </citation>
    <scope>NUCLEOTIDE SEQUENCE [LARGE SCALE GENOMIC DNA]</scope>
    <source>
        <strain evidence="3 4">NIES-35</strain>
    </source>
</reference>
<evidence type="ECO:0000256" key="1">
    <source>
        <dbReference type="SAM" id="MobiDB-lite"/>
    </source>
</evidence>
<dbReference type="InParanoid" id="A0A2V0NL36"/>
<feature type="compositionally biased region" description="Polar residues" evidence="1">
    <location>
        <begin position="143"/>
        <end position="155"/>
    </location>
</feature>
<proteinExistence type="predicted"/>
<dbReference type="PANTHER" id="PTHR35482:SF1">
    <property type="entry name" value="CYTOCHROME C OXIDASE SUBUNIT"/>
    <property type="match status" value="1"/>
</dbReference>
<feature type="compositionally biased region" description="Basic residues" evidence="1">
    <location>
        <begin position="19"/>
        <end position="31"/>
    </location>
</feature>
<evidence type="ECO:0000313" key="4">
    <source>
        <dbReference type="Proteomes" id="UP000247498"/>
    </source>
</evidence>
<organism evidence="3 4">
    <name type="scientific">Raphidocelis subcapitata</name>
    <dbReference type="NCBI Taxonomy" id="307507"/>
    <lineage>
        <taxon>Eukaryota</taxon>
        <taxon>Viridiplantae</taxon>
        <taxon>Chlorophyta</taxon>
        <taxon>core chlorophytes</taxon>
        <taxon>Chlorophyceae</taxon>
        <taxon>CS clade</taxon>
        <taxon>Sphaeropleales</taxon>
        <taxon>Selenastraceae</taxon>
        <taxon>Raphidocelis</taxon>
    </lineage>
</organism>
<feature type="compositionally biased region" description="Pro residues" evidence="1">
    <location>
        <begin position="99"/>
        <end position="108"/>
    </location>
</feature>
<comment type="caution">
    <text evidence="3">The sequence shown here is derived from an EMBL/GenBank/DDBJ whole genome shotgun (WGS) entry which is preliminary data.</text>
</comment>
<dbReference type="OrthoDB" id="206869at2759"/>
<evidence type="ECO:0000313" key="3">
    <source>
        <dbReference type="EMBL" id="GBF88088.1"/>
    </source>
</evidence>
<feature type="region of interest" description="Disordered" evidence="1">
    <location>
        <begin position="78"/>
        <end position="199"/>
    </location>
</feature>
<feature type="compositionally biased region" description="Basic and acidic residues" evidence="1">
    <location>
        <begin position="116"/>
        <end position="135"/>
    </location>
</feature>
<keyword evidence="2" id="KW-0812">Transmembrane</keyword>
<feature type="transmembrane region" description="Helical" evidence="2">
    <location>
        <begin position="494"/>
        <end position="515"/>
    </location>
</feature>
<keyword evidence="2" id="KW-1133">Transmembrane helix</keyword>
<feature type="compositionally biased region" description="Low complexity" evidence="1">
    <location>
        <begin position="78"/>
        <end position="98"/>
    </location>
</feature>
<name>A0A2V0NL36_9CHLO</name>
<dbReference type="Proteomes" id="UP000247498">
    <property type="component" value="Unassembled WGS sequence"/>
</dbReference>
<sequence>MRALSEQRQPGGAAAAPRRAPRCAAARHARRAPWPSPPPAPRSARCRAADAPGGAAGGGGGTEKPSAAMLARIAAAKQYKAGGGAAPAAAPPAAAAAPQPQPPPPAPAPAAEDPAEMERRRAEWEAELRRSEAAARGDGSYSALLSQIESAQQTGGEPEGGPKQPSRPDFYTSPDGPEMAALLNNSARAQAPGRGSATEMASWMAGVYSEESGKLTEGLSPDLRPEEFTLAREERARAMGADIIRKDPTAVISRSRGVADAPAPADADADAGAAEGAGAEGAGAAEGEGQAYRPKVTTWGVFPRPSNISEAYGGGRNIRPGQELETPEQKAKREAEYAAALETYKRKAGLTALDPEVLAAADRDYQAAVKLMGTGAIAEALAAFNEVRESVPLKTRIGGLATLQAAICYDTLGDETQAQGLYRRLKGHPSGEVGRKARHLVFGFQAMDFLKTKNLSYSVDKSAYDKYFRRFADQSRVYVASEEEREADEAASRAAALIAAGVVLGPVAVFAAYALGR</sequence>
<dbReference type="PANTHER" id="PTHR35482">
    <property type="entry name" value="CYTOCHROME C OXIDASE SUBUNIT"/>
    <property type="match status" value="1"/>
</dbReference>
<dbReference type="AlphaFoldDB" id="A0A2V0NL36"/>
<feature type="region of interest" description="Disordered" evidence="1">
    <location>
        <begin position="1"/>
        <end position="65"/>
    </location>
</feature>
<feature type="compositionally biased region" description="Low complexity" evidence="1">
    <location>
        <begin position="259"/>
        <end position="277"/>
    </location>
</feature>
<dbReference type="STRING" id="307507.A0A2V0NL36"/>
<gene>
    <name evidence="3" type="ORF">Rsub_00800</name>
</gene>
<feature type="region of interest" description="Disordered" evidence="1">
    <location>
        <begin position="255"/>
        <end position="290"/>
    </location>
</feature>
<evidence type="ECO:0000256" key="2">
    <source>
        <dbReference type="SAM" id="Phobius"/>
    </source>
</evidence>